<dbReference type="Proteomes" id="UP000706163">
    <property type="component" value="Unassembled WGS sequence"/>
</dbReference>
<reference evidence="2" key="2">
    <citation type="journal article" date="2021" name="PeerJ">
        <title>Extensive microbial diversity within the chicken gut microbiome revealed by metagenomics and culture.</title>
        <authorList>
            <person name="Gilroy R."/>
            <person name="Ravi A."/>
            <person name="Getino M."/>
            <person name="Pursley I."/>
            <person name="Horton D.L."/>
            <person name="Alikhan N.F."/>
            <person name="Baker D."/>
            <person name="Gharbi K."/>
            <person name="Hall N."/>
            <person name="Watson M."/>
            <person name="Adriaenssens E.M."/>
            <person name="Foster-Nyarko E."/>
            <person name="Jarju S."/>
            <person name="Secka A."/>
            <person name="Antonio M."/>
            <person name="Oren A."/>
            <person name="Chaudhuri R.R."/>
            <person name="La Ragione R."/>
            <person name="Hildebrand F."/>
            <person name="Pallen M.J."/>
        </authorList>
    </citation>
    <scope>NUCLEOTIDE SEQUENCE</scope>
    <source>
        <strain evidence="2">CHK149-3286</strain>
    </source>
</reference>
<reference evidence="3 4" key="1">
    <citation type="submission" date="2016-02" db="EMBL/GenBank/DDBJ databases">
        <title>Draft genome sequence of hydrocarbon degrading Staphylococcus saprophyticus Strain CNV2, isolated from crude-oil contaminated soil from Noonmati Oil Refinery, Guwahati, Assam, India.</title>
        <authorList>
            <person name="Mukherjee A."/>
            <person name="Chettri B."/>
            <person name="Langpoklakpam J."/>
            <person name="Singh A.K."/>
            <person name="Chattopadhyay D.J."/>
        </authorList>
    </citation>
    <scope>NUCLEOTIDE SEQUENCE [LARGE SCALE GENOMIC DNA]</scope>
    <source>
        <strain evidence="3 4">CNV2</strain>
    </source>
</reference>
<dbReference type="Pfam" id="PF13577">
    <property type="entry name" value="SnoaL_4"/>
    <property type="match status" value="1"/>
</dbReference>
<dbReference type="SUPFAM" id="SSF54427">
    <property type="entry name" value="NTF2-like"/>
    <property type="match status" value="1"/>
</dbReference>
<comment type="caution">
    <text evidence="3">The sequence shown here is derived from an EMBL/GenBank/DDBJ whole genome shotgun (WGS) entry which is preliminary data.</text>
</comment>
<evidence type="ECO:0000313" key="3">
    <source>
        <dbReference type="EMBL" id="KYH14862.1"/>
    </source>
</evidence>
<dbReference type="InterPro" id="IPR032710">
    <property type="entry name" value="NTF2-like_dom_sf"/>
</dbReference>
<dbReference type="RefSeq" id="WP_061855019.1">
    <property type="nucleotide sequence ID" value="NZ_DYVT01000112.1"/>
</dbReference>
<protein>
    <submittedName>
        <fullName evidence="2">Nuclear transport factor 2 family protein</fullName>
    </submittedName>
    <submittedName>
        <fullName evidence="3">Polyketide cyclase</fullName>
    </submittedName>
</protein>
<name>A0A151A680_9STAP</name>
<dbReference type="EMBL" id="DYVT01000112">
    <property type="protein sequence ID" value="HJF68558.1"/>
    <property type="molecule type" value="Genomic_DNA"/>
</dbReference>
<evidence type="ECO:0000259" key="1">
    <source>
        <dbReference type="Pfam" id="PF13577"/>
    </source>
</evidence>
<gene>
    <name evidence="3" type="ORF">A0131_08740</name>
    <name evidence="2" type="ORF">K8V85_09635</name>
</gene>
<dbReference type="InterPro" id="IPR037401">
    <property type="entry name" value="SnoaL-like"/>
</dbReference>
<dbReference type="EMBL" id="LUGM01000002">
    <property type="protein sequence ID" value="KYH14862.1"/>
    <property type="molecule type" value="Genomic_DNA"/>
</dbReference>
<evidence type="ECO:0000313" key="2">
    <source>
        <dbReference type="EMBL" id="HJF68558.1"/>
    </source>
</evidence>
<organism evidence="3 4">
    <name type="scientific">Staphylococcus kloosii</name>
    <dbReference type="NCBI Taxonomy" id="29384"/>
    <lineage>
        <taxon>Bacteria</taxon>
        <taxon>Bacillati</taxon>
        <taxon>Bacillota</taxon>
        <taxon>Bacilli</taxon>
        <taxon>Bacillales</taxon>
        <taxon>Staphylococcaceae</taxon>
        <taxon>Staphylococcus</taxon>
    </lineage>
</organism>
<sequence length="122" mass="14046">MDVLDNYFKLFDEAKESEASFNKLNALFSDDITFVLNGRTFNGKNAWENFVKQVFASNKELKHMYNGWEQNEDGTYATKWAICGNRYETGVYTQEGIDVAKLDSNGKIIYLENKPNNSDFLS</sequence>
<dbReference type="Proteomes" id="UP000075418">
    <property type="component" value="Unassembled WGS sequence"/>
</dbReference>
<accession>A0A151A680</accession>
<dbReference type="Gene3D" id="3.10.450.50">
    <property type="match status" value="1"/>
</dbReference>
<feature type="domain" description="SnoaL-like" evidence="1">
    <location>
        <begin position="2"/>
        <end position="81"/>
    </location>
</feature>
<dbReference type="AlphaFoldDB" id="A0A151A680"/>
<proteinExistence type="predicted"/>
<evidence type="ECO:0000313" key="4">
    <source>
        <dbReference type="Proteomes" id="UP000075418"/>
    </source>
</evidence>
<reference evidence="2" key="3">
    <citation type="submission" date="2021-09" db="EMBL/GenBank/DDBJ databases">
        <authorList>
            <person name="Gilroy R."/>
        </authorList>
    </citation>
    <scope>NUCLEOTIDE SEQUENCE</scope>
    <source>
        <strain evidence="2">CHK149-3286</strain>
    </source>
</reference>